<keyword evidence="8" id="KW-1185">Reference proteome</keyword>
<dbReference type="InterPro" id="IPR052484">
    <property type="entry name" value="CENP-W/WIP1"/>
</dbReference>
<dbReference type="SUPFAM" id="SSF47113">
    <property type="entry name" value="Histone-fold"/>
    <property type="match status" value="1"/>
</dbReference>
<dbReference type="RefSeq" id="XP_002738578.1">
    <property type="nucleotide sequence ID" value="XM_002738532.2"/>
</dbReference>
<sequence length="84" mass="9816">MKTLKRKFPRTTVRTSMRKMMSEKAGAPIHLNKNVELLTYLMYMKFIQRLAEKTDEVARENKETVITEEHVNKVMKGVLKSCQG</sequence>
<proteinExistence type="inferred from homology"/>
<comment type="subcellular location">
    <subcellularLocation>
        <location evidence="2">Chromosome</location>
        <location evidence="2">Centromere</location>
        <location evidence="2">Kinetochore</location>
    </subcellularLocation>
    <subcellularLocation>
        <location evidence="1">Nucleus</location>
    </subcellularLocation>
</comment>
<dbReference type="Proteomes" id="UP000694865">
    <property type="component" value="Unplaced"/>
</dbReference>
<reference evidence="9" key="1">
    <citation type="submission" date="2025-08" db="UniProtKB">
        <authorList>
            <consortium name="RefSeq"/>
        </authorList>
    </citation>
    <scope>IDENTIFICATION</scope>
    <source>
        <tissue evidence="9">Testes</tissue>
    </source>
</reference>
<dbReference type="CDD" id="cd13732">
    <property type="entry name" value="HFD_CENP-W"/>
    <property type="match status" value="1"/>
</dbReference>
<evidence type="ECO:0000256" key="1">
    <source>
        <dbReference type="ARBA" id="ARBA00004123"/>
    </source>
</evidence>
<evidence type="ECO:0000256" key="2">
    <source>
        <dbReference type="ARBA" id="ARBA00004629"/>
    </source>
</evidence>
<dbReference type="InterPro" id="IPR028847">
    <property type="entry name" value="CENP-W"/>
</dbReference>
<dbReference type="Pfam" id="PF15510">
    <property type="entry name" value="CENP-W"/>
    <property type="match status" value="1"/>
</dbReference>
<dbReference type="PANTHER" id="PTHR34832">
    <property type="entry name" value="CENTROMERE PROTEIN W"/>
    <property type="match status" value="1"/>
</dbReference>
<accession>A0ABM0GW16</accession>
<keyword evidence="5" id="KW-0539">Nucleus</keyword>
<protein>
    <submittedName>
        <fullName evidence="9">Centromere protein W-like</fullName>
    </submittedName>
</protein>
<dbReference type="Gene3D" id="1.10.20.10">
    <property type="entry name" value="Histone, subunit A"/>
    <property type="match status" value="1"/>
</dbReference>
<dbReference type="PANTHER" id="PTHR34832:SF1">
    <property type="entry name" value="CENTROMERE PROTEIN W"/>
    <property type="match status" value="1"/>
</dbReference>
<evidence type="ECO:0000256" key="3">
    <source>
        <dbReference type="ARBA" id="ARBA00022454"/>
    </source>
</evidence>
<comment type="similarity">
    <text evidence="7">Belongs to the CENP-W/WIP1 family.</text>
</comment>
<evidence type="ECO:0000313" key="9">
    <source>
        <dbReference type="RefSeq" id="XP_002738578.1"/>
    </source>
</evidence>
<name>A0ABM0GW16_SACKO</name>
<dbReference type="InterPro" id="IPR009072">
    <property type="entry name" value="Histone-fold"/>
</dbReference>
<gene>
    <name evidence="9" type="primary">LOC100367737</name>
</gene>
<evidence type="ECO:0000256" key="7">
    <source>
        <dbReference type="ARBA" id="ARBA00038432"/>
    </source>
</evidence>
<evidence type="ECO:0000256" key="6">
    <source>
        <dbReference type="ARBA" id="ARBA00023328"/>
    </source>
</evidence>
<keyword evidence="4" id="KW-0995">Kinetochore</keyword>
<organism evidence="8 9">
    <name type="scientific">Saccoglossus kowalevskii</name>
    <name type="common">Acorn worm</name>
    <dbReference type="NCBI Taxonomy" id="10224"/>
    <lineage>
        <taxon>Eukaryota</taxon>
        <taxon>Metazoa</taxon>
        <taxon>Hemichordata</taxon>
        <taxon>Enteropneusta</taxon>
        <taxon>Harrimaniidae</taxon>
        <taxon>Saccoglossus</taxon>
    </lineage>
</organism>
<evidence type="ECO:0000313" key="8">
    <source>
        <dbReference type="Proteomes" id="UP000694865"/>
    </source>
</evidence>
<evidence type="ECO:0000256" key="5">
    <source>
        <dbReference type="ARBA" id="ARBA00023242"/>
    </source>
</evidence>
<keyword evidence="6" id="KW-0137">Centromere</keyword>
<dbReference type="GeneID" id="100367737"/>
<evidence type="ECO:0000256" key="4">
    <source>
        <dbReference type="ARBA" id="ARBA00022838"/>
    </source>
</evidence>
<keyword evidence="3" id="KW-0158">Chromosome</keyword>